<accession>A0A0A8Z5A0</accession>
<reference evidence="1" key="1">
    <citation type="submission" date="2014-09" db="EMBL/GenBank/DDBJ databases">
        <authorList>
            <person name="Magalhaes I.L.F."/>
            <person name="Oliveira U."/>
            <person name="Santos F.R."/>
            <person name="Vidigal T.H.D.A."/>
            <person name="Brescovit A.D."/>
            <person name="Santos A.J."/>
        </authorList>
    </citation>
    <scope>NUCLEOTIDE SEQUENCE</scope>
    <source>
        <tissue evidence="1">Shoot tissue taken approximately 20 cm above the soil surface</tissue>
    </source>
</reference>
<dbReference type="AlphaFoldDB" id="A0A0A8Z5A0"/>
<reference evidence="1" key="2">
    <citation type="journal article" date="2015" name="Data Brief">
        <title>Shoot transcriptome of the giant reed, Arundo donax.</title>
        <authorList>
            <person name="Barrero R.A."/>
            <person name="Guerrero F.D."/>
            <person name="Moolhuijzen P."/>
            <person name="Goolsby J.A."/>
            <person name="Tidwell J."/>
            <person name="Bellgard S.E."/>
            <person name="Bellgard M.I."/>
        </authorList>
    </citation>
    <scope>NUCLEOTIDE SEQUENCE</scope>
    <source>
        <tissue evidence="1">Shoot tissue taken approximately 20 cm above the soil surface</tissue>
    </source>
</reference>
<proteinExistence type="predicted"/>
<protein>
    <submittedName>
        <fullName evidence="1">Uncharacterized protein</fullName>
    </submittedName>
</protein>
<organism evidence="1">
    <name type="scientific">Arundo donax</name>
    <name type="common">Giant reed</name>
    <name type="synonym">Donax arundinaceus</name>
    <dbReference type="NCBI Taxonomy" id="35708"/>
    <lineage>
        <taxon>Eukaryota</taxon>
        <taxon>Viridiplantae</taxon>
        <taxon>Streptophyta</taxon>
        <taxon>Embryophyta</taxon>
        <taxon>Tracheophyta</taxon>
        <taxon>Spermatophyta</taxon>
        <taxon>Magnoliopsida</taxon>
        <taxon>Liliopsida</taxon>
        <taxon>Poales</taxon>
        <taxon>Poaceae</taxon>
        <taxon>PACMAD clade</taxon>
        <taxon>Arundinoideae</taxon>
        <taxon>Arundineae</taxon>
        <taxon>Arundo</taxon>
    </lineage>
</organism>
<evidence type="ECO:0000313" key="1">
    <source>
        <dbReference type="EMBL" id="JAD32868.1"/>
    </source>
</evidence>
<sequence length="38" mass="4368">MEQGSLNADDVEIILSIPRCYDMEDSVAWHFDFKAYSA</sequence>
<dbReference type="EMBL" id="GBRH01265027">
    <property type="protein sequence ID" value="JAD32868.1"/>
    <property type="molecule type" value="Transcribed_RNA"/>
</dbReference>
<name>A0A0A8Z5A0_ARUDO</name>